<evidence type="ECO:0000259" key="3">
    <source>
        <dbReference type="Pfam" id="PF01243"/>
    </source>
</evidence>
<dbReference type="PANTHER" id="PTHR35176:SF6">
    <property type="entry name" value="HEME OXYGENASE HI_0854-RELATED"/>
    <property type="match status" value="1"/>
</dbReference>
<dbReference type="Gene3D" id="2.30.110.10">
    <property type="entry name" value="Electron Transport, Fmn-binding Protein, Chain A"/>
    <property type="match status" value="1"/>
</dbReference>
<name>A0A852ZQJ5_9ACTN</name>
<keyword evidence="1" id="KW-0560">Oxidoreductase</keyword>
<dbReference type="GO" id="GO:0070967">
    <property type="term" value="F:coenzyme F420 binding"/>
    <property type="evidence" value="ECO:0007669"/>
    <property type="project" value="TreeGrafter"/>
</dbReference>
<protein>
    <submittedName>
        <fullName evidence="4">PPOX class probable F420-dependent enzyme</fullName>
    </submittedName>
</protein>
<dbReference type="Proteomes" id="UP000567795">
    <property type="component" value="Unassembled WGS sequence"/>
</dbReference>
<evidence type="ECO:0000313" key="5">
    <source>
        <dbReference type="Proteomes" id="UP000567795"/>
    </source>
</evidence>
<keyword evidence="5" id="KW-1185">Reference proteome</keyword>
<evidence type="ECO:0000313" key="4">
    <source>
        <dbReference type="EMBL" id="NYI04716.1"/>
    </source>
</evidence>
<comment type="caution">
    <text evidence="4">The sequence shown here is derived from an EMBL/GenBank/DDBJ whole genome shotgun (WGS) entry which is preliminary data.</text>
</comment>
<reference evidence="4 5" key="1">
    <citation type="submission" date="2020-07" db="EMBL/GenBank/DDBJ databases">
        <title>Sequencing the genomes of 1000 actinobacteria strains.</title>
        <authorList>
            <person name="Klenk H.-P."/>
        </authorList>
    </citation>
    <scope>NUCLEOTIDE SEQUENCE [LARGE SCALE GENOMIC DNA]</scope>
    <source>
        <strain evidence="4 5">DSM 42178</strain>
    </source>
</reference>
<dbReference type="PANTHER" id="PTHR35176">
    <property type="entry name" value="HEME OXYGENASE HI_0854-RELATED"/>
    <property type="match status" value="1"/>
</dbReference>
<evidence type="ECO:0000256" key="2">
    <source>
        <dbReference type="SAM" id="MobiDB-lite"/>
    </source>
</evidence>
<dbReference type="InterPro" id="IPR012349">
    <property type="entry name" value="Split_barrel_FMN-bd"/>
</dbReference>
<dbReference type="Pfam" id="PF01243">
    <property type="entry name" value="PNPOx_N"/>
    <property type="match status" value="1"/>
</dbReference>
<dbReference type="EMBL" id="JACBZD010000001">
    <property type="protein sequence ID" value="NYI04716.1"/>
    <property type="molecule type" value="Genomic_DNA"/>
</dbReference>
<dbReference type="InterPro" id="IPR011576">
    <property type="entry name" value="Pyridox_Oxase_N"/>
</dbReference>
<gene>
    <name evidence="4" type="ORF">FHU37_001659</name>
</gene>
<feature type="domain" description="Pyridoxamine 5'-phosphate oxidase N-terminal" evidence="3">
    <location>
        <begin position="48"/>
        <end position="136"/>
    </location>
</feature>
<dbReference type="GO" id="GO:0016627">
    <property type="term" value="F:oxidoreductase activity, acting on the CH-CH group of donors"/>
    <property type="evidence" value="ECO:0007669"/>
    <property type="project" value="TreeGrafter"/>
</dbReference>
<dbReference type="NCBIfam" id="TIGR03618">
    <property type="entry name" value="Rv1155_F420"/>
    <property type="match status" value="1"/>
</dbReference>
<dbReference type="SUPFAM" id="SSF50475">
    <property type="entry name" value="FMN-binding split barrel"/>
    <property type="match status" value="1"/>
</dbReference>
<evidence type="ECO:0000256" key="1">
    <source>
        <dbReference type="ARBA" id="ARBA00023002"/>
    </source>
</evidence>
<proteinExistence type="predicted"/>
<dbReference type="InterPro" id="IPR019920">
    <property type="entry name" value="F420-binding_dom_put"/>
</dbReference>
<dbReference type="InterPro" id="IPR052019">
    <property type="entry name" value="F420H2_bilvrd_red/Heme_oxyg"/>
</dbReference>
<sequence length="194" mass="21086">MTPTTTTDTPDETRDGAGNPPRPESPGPISAPRERGPAAGPAPRALTEEESSRLLAEQRFGVLASVRRGGQPHLSTVLYHWDPEARLLRVSSTADRLKVRQLRRDPNAALHVTGPDVWSFAVAEGRAEVSEETTTPGDAIGRELLSLTPGFADPEEEAAFLDQLVAERRVVIRIRVSRLYGTALDIPAPEEPTR</sequence>
<dbReference type="GO" id="GO:0005829">
    <property type="term" value="C:cytosol"/>
    <property type="evidence" value="ECO:0007669"/>
    <property type="project" value="TreeGrafter"/>
</dbReference>
<feature type="region of interest" description="Disordered" evidence="2">
    <location>
        <begin position="1"/>
        <end position="51"/>
    </location>
</feature>
<accession>A0A852ZQJ5</accession>
<dbReference type="AlphaFoldDB" id="A0A852ZQJ5"/>
<organism evidence="4 5">
    <name type="scientific">Allostreptomyces psammosilenae</name>
    <dbReference type="NCBI Taxonomy" id="1892865"/>
    <lineage>
        <taxon>Bacteria</taxon>
        <taxon>Bacillati</taxon>
        <taxon>Actinomycetota</taxon>
        <taxon>Actinomycetes</taxon>
        <taxon>Kitasatosporales</taxon>
        <taxon>Streptomycetaceae</taxon>
        <taxon>Allostreptomyces</taxon>
    </lineage>
</organism>